<dbReference type="InterPro" id="IPR001932">
    <property type="entry name" value="PPM-type_phosphatase-like_dom"/>
</dbReference>
<protein>
    <submittedName>
        <fullName evidence="2">Stp1/IreP family PP2C-type Ser/Thr phosphatase</fullName>
    </submittedName>
</protein>
<dbReference type="NCBIfam" id="NF033484">
    <property type="entry name" value="Stp1_PP2C_phos"/>
    <property type="match status" value="1"/>
</dbReference>
<gene>
    <name evidence="2" type="ORF">ACFSW5_12275</name>
</gene>
<dbReference type="SUPFAM" id="SSF81606">
    <property type="entry name" value="PP2C-like"/>
    <property type="match status" value="1"/>
</dbReference>
<dbReference type="Pfam" id="PF13672">
    <property type="entry name" value="PP2C_2"/>
    <property type="match status" value="1"/>
</dbReference>
<dbReference type="SMART" id="SM00331">
    <property type="entry name" value="PP2C_SIG"/>
    <property type="match status" value="1"/>
</dbReference>
<sequence>MLTANRSDIGKIRQINEDYSWVGELAGGVTLAVIADGMGGHQAGDVASRVAVESLVESVEAAIGDGSYSEEEGSLLIRNAMEKANDTVYRLAAQNDRYYNMGTTLIAALVRGGRAIIGHIGDSRVYLIDSAGIRQLTDDHSLVAELLRSGQISQEEAARHPRRNVISRAVGTDEKVEADVIIAELEPLAVLLLCSDGLTTMVDDDRILETVGDSQTDLSAKAERLIELALHAGGDDNVTVVLLQEEAGTEREV</sequence>
<reference evidence="3" key="1">
    <citation type="journal article" date="2019" name="Int. J. Syst. Evol. Microbiol.">
        <title>The Global Catalogue of Microorganisms (GCM) 10K type strain sequencing project: providing services to taxonomists for standard genome sequencing and annotation.</title>
        <authorList>
            <consortium name="The Broad Institute Genomics Platform"/>
            <consortium name="The Broad Institute Genome Sequencing Center for Infectious Disease"/>
            <person name="Wu L."/>
            <person name="Ma J."/>
        </authorList>
    </citation>
    <scope>NUCLEOTIDE SEQUENCE [LARGE SCALE GENOMIC DNA]</scope>
    <source>
        <strain evidence="3">TISTR 1827</strain>
    </source>
</reference>
<evidence type="ECO:0000313" key="2">
    <source>
        <dbReference type="EMBL" id="MFD2661027.1"/>
    </source>
</evidence>
<dbReference type="EMBL" id="JBHUMY010000012">
    <property type="protein sequence ID" value="MFD2661027.1"/>
    <property type="molecule type" value="Genomic_DNA"/>
</dbReference>
<evidence type="ECO:0000259" key="1">
    <source>
        <dbReference type="PROSITE" id="PS51746"/>
    </source>
</evidence>
<dbReference type="InterPro" id="IPR015655">
    <property type="entry name" value="PP2C"/>
</dbReference>
<keyword evidence="3" id="KW-1185">Reference proteome</keyword>
<name>A0ABW5QXI8_9BACL</name>
<dbReference type="Gene3D" id="3.60.40.10">
    <property type="entry name" value="PPM-type phosphatase domain"/>
    <property type="match status" value="1"/>
</dbReference>
<evidence type="ECO:0000313" key="3">
    <source>
        <dbReference type="Proteomes" id="UP001597493"/>
    </source>
</evidence>
<dbReference type="Proteomes" id="UP001597493">
    <property type="component" value="Unassembled WGS sequence"/>
</dbReference>
<accession>A0ABW5QXI8</accession>
<proteinExistence type="predicted"/>
<dbReference type="PANTHER" id="PTHR47992">
    <property type="entry name" value="PROTEIN PHOSPHATASE"/>
    <property type="match status" value="1"/>
</dbReference>
<dbReference type="RefSeq" id="WP_379273300.1">
    <property type="nucleotide sequence ID" value="NZ_JBHUMY010000012.1"/>
</dbReference>
<comment type="caution">
    <text evidence="2">The sequence shown here is derived from an EMBL/GenBank/DDBJ whole genome shotgun (WGS) entry which is preliminary data.</text>
</comment>
<feature type="domain" description="PPM-type phosphatase" evidence="1">
    <location>
        <begin position="2"/>
        <end position="245"/>
    </location>
</feature>
<dbReference type="CDD" id="cd00143">
    <property type="entry name" value="PP2Cc"/>
    <property type="match status" value="1"/>
</dbReference>
<organism evidence="2 3">
    <name type="scientific">Paenibacillus thailandensis</name>
    <dbReference type="NCBI Taxonomy" id="393250"/>
    <lineage>
        <taxon>Bacteria</taxon>
        <taxon>Bacillati</taxon>
        <taxon>Bacillota</taxon>
        <taxon>Bacilli</taxon>
        <taxon>Bacillales</taxon>
        <taxon>Paenibacillaceae</taxon>
        <taxon>Paenibacillus</taxon>
    </lineage>
</organism>
<dbReference type="InterPro" id="IPR036457">
    <property type="entry name" value="PPM-type-like_dom_sf"/>
</dbReference>
<dbReference type="PROSITE" id="PS51746">
    <property type="entry name" value="PPM_2"/>
    <property type="match status" value="1"/>
</dbReference>
<dbReference type="SMART" id="SM00332">
    <property type="entry name" value="PP2Cc"/>
    <property type="match status" value="1"/>
</dbReference>